<name>A0A2P1PW17_9GAMM</name>
<evidence type="ECO:0000256" key="1">
    <source>
        <dbReference type="ARBA" id="ARBA00022553"/>
    </source>
</evidence>
<keyword evidence="2" id="KW-0902">Two-component regulatory system</keyword>
<sequence length="233" mass="26472">MIRIAIVEDEIKIAELIRDYLRREGYESVLVHDGDAAMALLRTERFDLVILDLMLPGRDGMAICRELRSFSTVPVIMLTARVEEVDRLLGLELGADDYVLKPFSVRELVARVRAQLRRVQQWGAAPGLLSAVPADAAHSDLPELDEHRMEVRLGPAVETLTPVEFRLLRALMHRPGQILSRAQLLDALYLDHRVVSDRTVDSHVKNVRKKLANLAPERDCLNSVYGLGYRFEW</sequence>
<dbReference type="Pfam" id="PF00072">
    <property type="entry name" value="Response_reg"/>
    <property type="match status" value="1"/>
</dbReference>
<keyword evidence="4 7" id="KW-0238">DNA-binding</keyword>
<evidence type="ECO:0000259" key="9">
    <source>
        <dbReference type="PROSITE" id="PS51755"/>
    </source>
</evidence>
<dbReference type="InterPro" id="IPR001867">
    <property type="entry name" value="OmpR/PhoB-type_DNA-bd"/>
</dbReference>
<evidence type="ECO:0000256" key="3">
    <source>
        <dbReference type="ARBA" id="ARBA00023015"/>
    </source>
</evidence>
<dbReference type="KEGG" id="xba:C7S18_18425"/>
<dbReference type="GO" id="GO:0005829">
    <property type="term" value="C:cytosol"/>
    <property type="evidence" value="ECO:0007669"/>
    <property type="project" value="TreeGrafter"/>
</dbReference>
<dbReference type="PROSITE" id="PS50110">
    <property type="entry name" value="RESPONSE_REGULATORY"/>
    <property type="match status" value="1"/>
</dbReference>
<keyword evidence="3" id="KW-0805">Transcription regulation</keyword>
<keyword evidence="11" id="KW-1185">Reference proteome</keyword>
<dbReference type="PANTHER" id="PTHR48111">
    <property type="entry name" value="REGULATOR OF RPOS"/>
    <property type="match status" value="1"/>
</dbReference>
<dbReference type="SMART" id="SM00862">
    <property type="entry name" value="Trans_reg_C"/>
    <property type="match status" value="1"/>
</dbReference>
<evidence type="ECO:0000256" key="6">
    <source>
        <dbReference type="PROSITE-ProRule" id="PRU00169"/>
    </source>
</evidence>
<reference evidence="10 11" key="1">
    <citation type="submission" date="2018-03" db="EMBL/GenBank/DDBJ databases">
        <title>Ahniella affigens gen. nov., sp. nov., a gammaproteobacterium isolated from sandy soil near a stream.</title>
        <authorList>
            <person name="Ko Y."/>
            <person name="Kim J.-H."/>
        </authorList>
    </citation>
    <scope>NUCLEOTIDE SEQUENCE [LARGE SCALE GENOMIC DNA]</scope>
    <source>
        <strain evidence="10 11">D13</strain>
    </source>
</reference>
<dbReference type="Gene3D" id="3.40.50.2300">
    <property type="match status" value="1"/>
</dbReference>
<dbReference type="PROSITE" id="PS51755">
    <property type="entry name" value="OMPR_PHOB"/>
    <property type="match status" value="1"/>
</dbReference>
<dbReference type="RefSeq" id="WP_106892949.1">
    <property type="nucleotide sequence ID" value="NZ_CP027860.1"/>
</dbReference>
<evidence type="ECO:0000313" key="10">
    <source>
        <dbReference type="EMBL" id="AVP99030.1"/>
    </source>
</evidence>
<dbReference type="SMART" id="SM00448">
    <property type="entry name" value="REC"/>
    <property type="match status" value="1"/>
</dbReference>
<dbReference type="OrthoDB" id="9802426at2"/>
<dbReference type="SUPFAM" id="SSF52172">
    <property type="entry name" value="CheY-like"/>
    <property type="match status" value="1"/>
</dbReference>
<dbReference type="CDD" id="cd00383">
    <property type="entry name" value="trans_reg_C"/>
    <property type="match status" value="1"/>
</dbReference>
<dbReference type="InterPro" id="IPR016032">
    <property type="entry name" value="Sig_transdc_resp-reg_C-effctor"/>
</dbReference>
<dbReference type="Pfam" id="PF00486">
    <property type="entry name" value="Trans_reg_C"/>
    <property type="match status" value="1"/>
</dbReference>
<organism evidence="10 11">
    <name type="scientific">Ahniella affigens</name>
    <dbReference type="NCBI Taxonomy" id="2021234"/>
    <lineage>
        <taxon>Bacteria</taxon>
        <taxon>Pseudomonadati</taxon>
        <taxon>Pseudomonadota</taxon>
        <taxon>Gammaproteobacteria</taxon>
        <taxon>Lysobacterales</taxon>
        <taxon>Rhodanobacteraceae</taxon>
        <taxon>Ahniella</taxon>
    </lineage>
</organism>
<evidence type="ECO:0000256" key="2">
    <source>
        <dbReference type="ARBA" id="ARBA00023012"/>
    </source>
</evidence>
<keyword evidence="1 6" id="KW-0597">Phosphoprotein</keyword>
<dbReference type="Gene3D" id="6.10.250.690">
    <property type="match status" value="1"/>
</dbReference>
<dbReference type="GO" id="GO:0006355">
    <property type="term" value="P:regulation of DNA-templated transcription"/>
    <property type="evidence" value="ECO:0007669"/>
    <property type="project" value="InterPro"/>
</dbReference>
<dbReference type="InterPro" id="IPR001789">
    <property type="entry name" value="Sig_transdc_resp-reg_receiver"/>
</dbReference>
<evidence type="ECO:0000256" key="5">
    <source>
        <dbReference type="ARBA" id="ARBA00023163"/>
    </source>
</evidence>
<dbReference type="GO" id="GO:0000976">
    <property type="term" value="F:transcription cis-regulatory region binding"/>
    <property type="evidence" value="ECO:0007669"/>
    <property type="project" value="TreeGrafter"/>
</dbReference>
<dbReference type="InterPro" id="IPR011006">
    <property type="entry name" value="CheY-like_superfamily"/>
</dbReference>
<feature type="DNA-binding region" description="OmpR/PhoB-type" evidence="7">
    <location>
        <begin position="133"/>
        <end position="233"/>
    </location>
</feature>
<dbReference type="InterPro" id="IPR036388">
    <property type="entry name" value="WH-like_DNA-bd_sf"/>
</dbReference>
<reference evidence="10 11" key="2">
    <citation type="submission" date="2018-03" db="EMBL/GenBank/DDBJ databases">
        <authorList>
            <person name="Keele B.F."/>
        </authorList>
    </citation>
    <scope>NUCLEOTIDE SEQUENCE [LARGE SCALE GENOMIC DNA]</scope>
    <source>
        <strain evidence="10 11">D13</strain>
    </source>
</reference>
<evidence type="ECO:0000256" key="7">
    <source>
        <dbReference type="PROSITE-ProRule" id="PRU01091"/>
    </source>
</evidence>
<gene>
    <name evidence="10" type="ORF">C7S18_18425</name>
</gene>
<dbReference type="EMBL" id="CP027860">
    <property type="protein sequence ID" value="AVP99030.1"/>
    <property type="molecule type" value="Genomic_DNA"/>
</dbReference>
<feature type="domain" description="Response regulatory" evidence="8">
    <location>
        <begin position="3"/>
        <end position="116"/>
    </location>
</feature>
<dbReference type="FunFam" id="3.40.50.2300:FF:000001">
    <property type="entry name" value="DNA-binding response regulator PhoB"/>
    <property type="match status" value="1"/>
</dbReference>
<evidence type="ECO:0000259" key="8">
    <source>
        <dbReference type="PROSITE" id="PS50110"/>
    </source>
</evidence>
<dbReference type="GO" id="GO:0032993">
    <property type="term" value="C:protein-DNA complex"/>
    <property type="evidence" value="ECO:0007669"/>
    <property type="project" value="TreeGrafter"/>
</dbReference>
<keyword evidence="5" id="KW-0804">Transcription</keyword>
<dbReference type="Gene3D" id="1.10.10.10">
    <property type="entry name" value="Winged helix-like DNA-binding domain superfamily/Winged helix DNA-binding domain"/>
    <property type="match status" value="1"/>
</dbReference>
<feature type="modified residue" description="4-aspartylphosphate" evidence="6">
    <location>
        <position position="52"/>
    </location>
</feature>
<dbReference type="InterPro" id="IPR039420">
    <property type="entry name" value="WalR-like"/>
</dbReference>
<dbReference type="Proteomes" id="UP000241074">
    <property type="component" value="Chromosome"/>
</dbReference>
<evidence type="ECO:0000313" key="11">
    <source>
        <dbReference type="Proteomes" id="UP000241074"/>
    </source>
</evidence>
<feature type="domain" description="OmpR/PhoB-type" evidence="9">
    <location>
        <begin position="133"/>
        <end position="233"/>
    </location>
</feature>
<dbReference type="SUPFAM" id="SSF46894">
    <property type="entry name" value="C-terminal effector domain of the bipartite response regulators"/>
    <property type="match status" value="1"/>
</dbReference>
<proteinExistence type="predicted"/>
<accession>A0A2P1PW17</accession>
<dbReference type="GO" id="GO:0000156">
    <property type="term" value="F:phosphorelay response regulator activity"/>
    <property type="evidence" value="ECO:0007669"/>
    <property type="project" value="TreeGrafter"/>
</dbReference>
<evidence type="ECO:0000256" key="4">
    <source>
        <dbReference type="ARBA" id="ARBA00023125"/>
    </source>
</evidence>
<dbReference type="AlphaFoldDB" id="A0A2P1PW17"/>
<protein>
    <submittedName>
        <fullName evidence="10">Two-component system response regulator BaeR</fullName>
    </submittedName>
</protein>
<dbReference type="PANTHER" id="PTHR48111:SF4">
    <property type="entry name" value="DNA-BINDING DUAL TRANSCRIPTIONAL REGULATOR OMPR"/>
    <property type="match status" value="1"/>
</dbReference>